<evidence type="ECO:0000256" key="3">
    <source>
        <dbReference type="ARBA" id="ARBA00022741"/>
    </source>
</evidence>
<evidence type="ECO:0000256" key="9">
    <source>
        <dbReference type="ARBA" id="ARBA00074363"/>
    </source>
</evidence>
<dbReference type="GO" id="GO:0009266">
    <property type="term" value="P:response to temperature stimulus"/>
    <property type="evidence" value="ECO:0007669"/>
    <property type="project" value="UniProtKB-ARBA"/>
</dbReference>
<proteinExistence type="inferred from homology"/>
<feature type="domain" description="Helicase ATP-binding" evidence="12">
    <location>
        <begin position="32"/>
        <end position="203"/>
    </location>
</feature>
<dbReference type="GO" id="GO:0003676">
    <property type="term" value="F:nucleic acid binding"/>
    <property type="evidence" value="ECO:0007669"/>
    <property type="project" value="InterPro"/>
</dbReference>
<dbReference type="InterPro" id="IPR000629">
    <property type="entry name" value="RNA-helicase_DEAD-box_CS"/>
</dbReference>
<keyword evidence="6 11" id="KW-0067">ATP-binding</keyword>
<feature type="short sequence motif" description="Q motif" evidence="10">
    <location>
        <begin position="1"/>
        <end position="29"/>
    </location>
</feature>
<dbReference type="InterPro" id="IPR014014">
    <property type="entry name" value="RNA_helicase_DEAD_Q_motif"/>
</dbReference>
<dbReference type="PROSITE" id="PS51195">
    <property type="entry name" value="Q_MOTIF"/>
    <property type="match status" value="1"/>
</dbReference>
<evidence type="ECO:0000313" key="16">
    <source>
        <dbReference type="Proteomes" id="UP000741360"/>
    </source>
</evidence>
<dbReference type="PANTHER" id="PTHR47959">
    <property type="entry name" value="ATP-DEPENDENT RNA HELICASE RHLE-RELATED"/>
    <property type="match status" value="1"/>
</dbReference>
<dbReference type="PROSITE" id="PS51192">
    <property type="entry name" value="HELICASE_ATP_BIND_1"/>
    <property type="match status" value="1"/>
</dbReference>
<dbReference type="Pfam" id="PF00271">
    <property type="entry name" value="Helicase_C"/>
    <property type="match status" value="1"/>
</dbReference>
<dbReference type="InterPro" id="IPR014001">
    <property type="entry name" value="Helicase_ATP-bd"/>
</dbReference>
<sequence>MPFAQLGLVPELLRAVKHAGYETPTPIQVQAIPAVFAGKDLFGCAQTGTGKTAAFALPILQRLKPGKGRRLRALILTPTRELAVQVAESFGAYGRFLSLRIGLVYGGVSLSPQENDLRRGVDVLVATPGRLMDHMSRGNVDFQHLEFLVLDEADRMLDMGFIDDVKDIIRTLPKKRQTLLFSATMPYAIQRLADEILRDPVGIEVTRRATPVETVRQTVHCVAGWDKAKLLNHLLENQVMSQVLVFTRTRRGAETLTRFLNEHGKTAASLHGDKTQNERTKALEAFRSGRYSVLVATDVAARGLDIDGISHVVNYNVPETPENYVHRIGRTARAGEAGDAITFMAPEETSSLRAIEQLIGQSIPEEAVEGYSLPPPVARPVKRVGTRVFRPRRLLVSSGGRRR</sequence>
<keyword evidence="4 11" id="KW-0378">Hydrolase</keyword>
<evidence type="ECO:0000256" key="6">
    <source>
        <dbReference type="ARBA" id="ARBA00022840"/>
    </source>
</evidence>
<comment type="caution">
    <text evidence="15">The sequence shown here is derived from an EMBL/GenBank/DDBJ whole genome shotgun (WGS) entry which is preliminary data.</text>
</comment>
<dbReference type="PROSITE" id="PS51194">
    <property type="entry name" value="HELICASE_CTER"/>
    <property type="match status" value="1"/>
</dbReference>
<evidence type="ECO:0000256" key="11">
    <source>
        <dbReference type="RuleBase" id="RU000492"/>
    </source>
</evidence>
<evidence type="ECO:0000256" key="10">
    <source>
        <dbReference type="PROSITE-ProRule" id="PRU00552"/>
    </source>
</evidence>
<dbReference type="CDD" id="cd18787">
    <property type="entry name" value="SF2_C_DEAD"/>
    <property type="match status" value="1"/>
</dbReference>
<dbReference type="EC" id="3.6.4.13" evidence="1"/>
<evidence type="ECO:0000259" key="13">
    <source>
        <dbReference type="PROSITE" id="PS51194"/>
    </source>
</evidence>
<dbReference type="AlphaFoldDB" id="A0A932GNN7"/>
<evidence type="ECO:0000256" key="8">
    <source>
        <dbReference type="ARBA" id="ARBA00047984"/>
    </source>
</evidence>
<dbReference type="Proteomes" id="UP000741360">
    <property type="component" value="Unassembled WGS sequence"/>
</dbReference>
<evidence type="ECO:0000259" key="14">
    <source>
        <dbReference type="PROSITE" id="PS51195"/>
    </source>
</evidence>
<organism evidence="15 16">
    <name type="scientific">Tectimicrobiota bacterium</name>
    <dbReference type="NCBI Taxonomy" id="2528274"/>
    <lineage>
        <taxon>Bacteria</taxon>
        <taxon>Pseudomonadati</taxon>
        <taxon>Nitrospinota/Tectimicrobiota group</taxon>
        <taxon>Candidatus Tectimicrobiota</taxon>
    </lineage>
</organism>
<dbReference type="GO" id="GO:0005524">
    <property type="term" value="F:ATP binding"/>
    <property type="evidence" value="ECO:0007669"/>
    <property type="project" value="UniProtKB-KW"/>
</dbReference>
<dbReference type="InterPro" id="IPR011545">
    <property type="entry name" value="DEAD/DEAH_box_helicase_dom"/>
</dbReference>
<dbReference type="GO" id="GO:0003724">
    <property type="term" value="F:RNA helicase activity"/>
    <property type="evidence" value="ECO:0007669"/>
    <property type="project" value="UniProtKB-EC"/>
</dbReference>
<evidence type="ECO:0000256" key="5">
    <source>
        <dbReference type="ARBA" id="ARBA00022806"/>
    </source>
</evidence>
<accession>A0A932GNN7</accession>
<dbReference type="InterPro" id="IPR050079">
    <property type="entry name" value="DEAD_box_RNA_helicase"/>
</dbReference>
<dbReference type="SUPFAM" id="SSF52540">
    <property type="entry name" value="P-loop containing nucleoside triphosphate hydrolases"/>
    <property type="match status" value="1"/>
</dbReference>
<evidence type="ECO:0000256" key="1">
    <source>
        <dbReference type="ARBA" id="ARBA00012552"/>
    </source>
</evidence>
<dbReference type="EMBL" id="JACPSX010000096">
    <property type="protein sequence ID" value="MBI3014496.1"/>
    <property type="molecule type" value="Genomic_DNA"/>
</dbReference>
<dbReference type="InterPro" id="IPR027417">
    <property type="entry name" value="P-loop_NTPase"/>
</dbReference>
<feature type="domain" description="DEAD-box RNA helicase Q" evidence="14">
    <location>
        <begin position="1"/>
        <end position="29"/>
    </location>
</feature>
<dbReference type="GO" id="GO:0016787">
    <property type="term" value="F:hydrolase activity"/>
    <property type="evidence" value="ECO:0007669"/>
    <property type="project" value="UniProtKB-KW"/>
</dbReference>
<dbReference type="SMART" id="SM00487">
    <property type="entry name" value="DEXDc"/>
    <property type="match status" value="1"/>
</dbReference>
<dbReference type="GO" id="GO:0042255">
    <property type="term" value="P:ribosome assembly"/>
    <property type="evidence" value="ECO:0007669"/>
    <property type="project" value="UniProtKB-ARBA"/>
</dbReference>
<evidence type="ECO:0000313" key="15">
    <source>
        <dbReference type="EMBL" id="MBI3014496.1"/>
    </source>
</evidence>
<dbReference type="PANTHER" id="PTHR47959:SF13">
    <property type="entry name" value="ATP-DEPENDENT RNA HELICASE RHLE"/>
    <property type="match status" value="1"/>
</dbReference>
<dbReference type="Gene3D" id="3.40.50.300">
    <property type="entry name" value="P-loop containing nucleotide triphosphate hydrolases"/>
    <property type="match status" value="2"/>
</dbReference>
<comment type="catalytic activity">
    <reaction evidence="8">
        <text>ATP + H2O = ADP + phosphate + H(+)</text>
        <dbReference type="Rhea" id="RHEA:13065"/>
        <dbReference type="ChEBI" id="CHEBI:15377"/>
        <dbReference type="ChEBI" id="CHEBI:15378"/>
        <dbReference type="ChEBI" id="CHEBI:30616"/>
        <dbReference type="ChEBI" id="CHEBI:43474"/>
        <dbReference type="ChEBI" id="CHEBI:456216"/>
        <dbReference type="EC" id="3.6.4.13"/>
    </reaction>
</comment>
<dbReference type="InterPro" id="IPR001650">
    <property type="entry name" value="Helicase_C-like"/>
</dbReference>
<evidence type="ECO:0000256" key="2">
    <source>
        <dbReference type="ARBA" id="ARBA00022490"/>
    </source>
</evidence>
<dbReference type="PROSITE" id="PS00039">
    <property type="entry name" value="DEAD_ATP_HELICASE"/>
    <property type="match status" value="1"/>
</dbReference>
<comment type="similarity">
    <text evidence="7 11">Belongs to the DEAD box helicase family.</text>
</comment>
<keyword evidence="2" id="KW-0963">Cytoplasm</keyword>
<dbReference type="FunFam" id="3.40.50.300:FF:000108">
    <property type="entry name" value="ATP-dependent RNA helicase RhlE"/>
    <property type="match status" value="1"/>
</dbReference>
<evidence type="ECO:0000259" key="12">
    <source>
        <dbReference type="PROSITE" id="PS51192"/>
    </source>
</evidence>
<name>A0A932GNN7_UNCTE</name>
<protein>
    <recommendedName>
        <fullName evidence="9">DEAD-box ATP-dependent RNA helicase RhpA</fullName>
        <ecNumber evidence="1">3.6.4.13</ecNumber>
    </recommendedName>
</protein>
<evidence type="ECO:0000256" key="7">
    <source>
        <dbReference type="ARBA" id="ARBA00038437"/>
    </source>
</evidence>
<dbReference type="InterPro" id="IPR044742">
    <property type="entry name" value="DEAD/DEAH_RhlB"/>
</dbReference>
<feature type="domain" description="Helicase C-terminal" evidence="13">
    <location>
        <begin position="230"/>
        <end position="381"/>
    </location>
</feature>
<dbReference type="SMART" id="SM00490">
    <property type="entry name" value="HELICc"/>
    <property type="match status" value="1"/>
</dbReference>
<dbReference type="GO" id="GO:0005829">
    <property type="term" value="C:cytosol"/>
    <property type="evidence" value="ECO:0007669"/>
    <property type="project" value="TreeGrafter"/>
</dbReference>
<evidence type="ECO:0000256" key="4">
    <source>
        <dbReference type="ARBA" id="ARBA00022801"/>
    </source>
</evidence>
<keyword evidence="3 11" id="KW-0547">Nucleotide-binding</keyword>
<gene>
    <name evidence="15" type="ORF">HYY65_05415</name>
</gene>
<reference evidence="15" key="1">
    <citation type="submission" date="2020-07" db="EMBL/GenBank/DDBJ databases">
        <title>Huge and variable diversity of episymbiotic CPR bacteria and DPANN archaea in groundwater ecosystems.</title>
        <authorList>
            <person name="He C.Y."/>
            <person name="Keren R."/>
            <person name="Whittaker M."/>
            <person name="Farag I.F."/>
            <person name="Doudna J."/>
            <person name="Cate J.H.D."/>
            <person name="Banfield J.F."/>
        </authorList>
    </citation>
    <scope>NUCLEOTIDE SEQUENCE</scope>
    <source>
        <strain evidence="15">NC_groundwater_717_Ag_S-0.2um_59_8</strain>
    </source>
</reference>
<dbReference type="CDD" id="cd00268">
    <property type="entry name" value="DEADc"/>
    <property type="match status" value="1"/>
</dbReference>
<keyword evidence="5 11" id="KW-0347">Helicase</keyword>
<dbReference type="Pfam" id="PF00270">
    <property type="entry name" value="DEAD"/>
    <property type="match status" value="1"/>
</dbReference>